<reference evidence="1 2" key="1">
    <citation type="journal article" date="2014" name="Agronomy (Basel)">
        <title>A Draft Genome Sequence for Ensete ventricosum, the Drought-Tolerant Tree Against Hunger.</title>
        <authorList>
            <person name="Harrison J."/>
            <person name="Moore K.A."/>
            <person name="Paszkiewicz K."/>
            <person name="Jones T."/>
            <person name="Grant M."/>
            <person name="Ambacheew D."/>
            <person name="Muzemil S."/>
            <person name="Studholme D.J."/>
        </authorList>
    </citation>
    <scope>NUCLEOTIDE SEQUENCE [LARGE SCALE GENOMIC DNA]</scope>
</reference>
<evidence type="ECO:0000313" key="1">
    <source>
        <dbReference type="EMBL" id="RRT69611.1"/>
    </source>
</evidence>
<sequence length="78" mass="8437">MGEGQPPMGWLPTGVATHSQAHYRGGQAAVRAACSAVPTDSSCCLWAQCLWAGLRSRWPCEAMPTHRGYRLRSMAAAY</sequence>
<name>A0A427A096_ENSVE</name>
<protein>
    <submittedName>
        <fullName evidence="1">Uncharacterized protein</fullName>
    </submittedName>
</protein>
<dbReference type="Proteomes" id="UP000287651">
    <property type="component" value="Unassembled WGS sequence"/>
</dbReference>
<dbReference type="EMBL" id="AMZH03004290">
    <property type="protein sequence ID" value="RRT69611.1"/>
    <property type="molecule type" value="Genomic_DNA"/>
</dbReference>
<comment type="caution">
    <text evidence="1">The sequence shown here is derived from an EMBL/GenBank/DDBJ whole genome shotgun (WGS) entry which is preliminary data.</text>
</comment>
<proteinExistence type="predicted"/>
<gene>
    <name evidence="1" type="ORF">B296_00033967</name>
</gene>
<dbReference type="AlphaFoldDB" id="A0A427A096"/>
<evidence type="ECO:0000313" key="2">
    <source>
        <dbReference type="Proteomes" id="UP000287651"/>
    </source>
</evidence>
<accession>A0A427A096</accession>
<organism evidence="1 2">
    <name type="scientific">Ensete ventricosum</name>
    <name type="common">Abyssinian banana</name>
    <name type="synonym">Musa ensete</name>
    <dbReference type="NCBI Taxonomy" id="4639"/>
    <lineage>
        <taxon>Eukaryota</taxon>
        <taxon>Viridiplantae</taxon>
        <taxon>Streptophyta</taxon>
        <taxon>Embryophyta</taxon>
        <taxon>Tracheophyta</taxon>
        <taxon>Spermatophyta</taxon>
        <taxon>Magnoliopsida</taxon>
        <taxon>Liliopsida</taxon>
        <taxon>Zingiberales</taxon>
        <taxon>Musaceae</taxon>
        <taxon>Ensete</taxon>
    </lineage>
</organism>